<sequence length="178" mass="20267">MLLDLSEIESKLYEKFSPFGGEMDDLIMKAGGGSIDDVIDLEKKLNVKLHDKFKNFVLKYDLGNFSLGSFIFGDDGDYLGKIFELNSENDFTQWWGKGARPENLLLVTYNDPYSILLDLNSGKVYAITSETDLNEMKHISSDFFLFCRGVSTMFLNKPNPIDVEKLVGSENKFFWPSL</sequence>
<protein>
    <submittedName>
        <fullName evidence="2">Cell wall assembly/cell proliferation coordinating protein, KNR4-like protein</fullName>
    </submittedName>
</protein>
<gene>
    <name evidence="2" type="ordered locus">Dd586_1286</name>
</gene>
<dbReference type="Gene3D" id="3.40.1580.10">
    <property type="entry name" value="SMI1/KNR4-like"/>
    <property type="match status" value="1"/>
</dbReference>
<dbReference type="eggNOG" id="ENOG5031ZJ0">
    <property type="taxonomic scope" value="Bacteria"/>
</dbReference>
<proteinExistence type="predicted"/>
<name>D2BVL5_DICZ5</name>
<dbReference type="EMBL" id="CP001836">
    <property type="protein sequence ID" value="ACZ76169.1"/>
    <property type="molecule type" value="Genomic_DNA"/>
</dbReference>
<feature type="domain" description="Knr4/Smi1-like" evidence="1">
    <location>
        <begin position="32"/>
        <end position="97"/>
    </location>
</feature>
<dbReference type="InterPro" id="IPR018958">
    <property type="entry name" value="Knr4/Smi1-like_dom"/>
</dbReference>
<evidence type="ECO:0000259" key="1">
    <source>
        <dbReference type="SMART" id="SM00860"/>
    </source>
</evidence>
<organism evidence="2 3">
    <name type="scientific">Dickeya zeae (strain Ech586)</name>
    <name type="common">Dickeya dadantii (strain Ech586)</name>
    <dbReference type="NCBI Taxonomy" id="590409"/>
    <lineage>
        <taxon>Bacteria</taxon>
        <taxon>Pseudomonadati</taxon>
        <taxon>Pseudomonadota</taxon>
        <taxon>Gammaproteobacteria</taxon>
        <taxon>Enterobacterales</taxon>
        <taxon>Pectobacteriaceae</taxon>
        <taxon>Dickeya</taxon>
        <taxon>Dickeya parazeae</taxon>
    </lineage>
</organism>
<evidence type="ECO:0000313" key="3">
    <source>
        <dbReference type="Proteomes" id="UP000001446"/>
    </source>
</evidence>
<dbReference type="HOGENOM" id="CLU_123903_0_0_6"/>
<dbReference type="SUPFAM" id="SSF160631">
    <property type="entry name" value="SMI1/KNR4-like"/>
    <property type="match status" value="1"/>
</dbReference>
<dbReference type="Pfam" id="PF09346">
    <property type="entry name" value="SMI1_KNR4"/>
    <property type="match status" value="1"/>
</dbReference>
<dbReference type="AlphaFoldDB" id="D2BVL5"/>
<reference evidence="2" key="1">
    <citation type="submission" date="2009-12" db="EMBL/GenBank/DDBJ databases">
        <title>Complete sequence of Dickeya dadantii Ech586.</title>
        <authorList>
            <consortium name="US DOE Joint Genome Institute"/>
            <person name="Lucas S."/>
            <person name="Copeland A."/>
            <person name="Lapidus A."/>
            <person name="Glavina del Rio T."/>
            <person name="Tice H."/>
            <person name="Bruce D."/>
            <person name="Goodwin L."/>
            <person name="Pitluck S."/>
            <person name="Munk A.C."/>
            <person name="Brettin T."/>
            <person name="Detter J.C."/>
            <person name="Han C."/>
            <person name="Tapia R."/>
            <person name="Larimer F."/>
            <person name="Land M."/>
            <person name="Hauser L."/>
            <person name="Kyrpides N."/>
            <person name="Mikhailova N."/>
            <person name="Balakrishnan V."/>
            <person name="Glasner J."/>
            <person name="Perna N.T."/>
        </authorList>
    </citation>
    <scope>NUCLEOTIDE SEQUENCE [LARGE SCALE GENOMIC DNA]</scope>
    <source>
        <strain evidence="2">Ech586</strain>
    </source>
</reference>
<keyword evidence="3" id="KW-1185">Reference proteome</keyword>
<dbReference type="OrthoDB" id="6628719at2"/>
<dbReference type="Proteomes" id="UP000001446">
    <property type="component" value="Chromosome"/>
</dbReference>
<accession>D2BVL5</accession>
<dbReference type="SMART" id="SM00860">
    <property type="entry name" value="SMI1_KNR4"/>
    <property type="match status" value="1"/>
</dbReference>
<dbReference type="RefSeq" id="WP_012884005.1">
    <property type="nucleotide sequence ID" value="NC_013592.1"/>
</dbReference>
<dbReference type="InterPro" id="IPR037883">
    <property type="entry name" value="Knr4/Smi1-like_sf"/>
</dbReference>
<dbReference type="KEGG" id="ddc:Dd586_1286"/>
<evidence type="ECO:0000313" key="2">
    <source>
        <dbReference type="EMBL" id="ACZ76169.1"/>
    </source>
</evidence>